<dbReference type="Pfam" id="PF17852">
    <property type="entry name" value="Dynein_AAA_lid"/>
    <property type="match status" value="1"/>
</dbReference>
<feature type="region of interest" description="Disordered" evidence="2">
    <location>
        <begin position="5243"/>
        <end position="5267"/>
    </location>
</feature>
<feature type="region of interest" description="Disordered" evidence="2">
    <location>
        <begin position="6137"/>
        <end position="6184"/>
    </location>
</feature>
<feature type="region of interest" description="Disordered" evidence="2">
    <location>
        <begin position="1877"/>
        <end position="1900"/>
    </location>
</feature>
<dbReference type="InterPro" id="IPR026983">
    <property type="entry name" value="DHC"/>
</dbReference>
<dbReference type="InterPro" id="IPR041466">
    <property type="entry name" value="Dynein_AAA5_ext"/>
</dbReference>
<organism evidence="5 6">
    <name type="scientific">Tetrahymena thermophila (strain SB210)</name>
    <dbReference type="NCBI Taxonomy" id="312017"/>
    <lineage>
        <taxon>Eukaryota</taxon>
        <taxon>Sar</taxon>
        <taxon>Alveolata</taxon>
        <taxon>Ciliophora</taxon>
        <taxon>Intramacronucleata</taxon>
        <taxon>Oligohymenophorea</taxon>
        <taxon>Hymenostomatida</taxon>
        <taxon>Tetrahymenina</taxon>
        <taxon>Tetrahymenidae</taxon>
        <taxon>Tetrahymena</taxon>
    </lineage>
</organism>
<feature type="compositionally biased region" description="Polar residues" evidence="2">
    <location>
        <begin position="5243"/>
        <end position="5254"/>
    </location>
</feature>
<dbReference type="PANTHER" id="PTHR45703">
    <property type="entry name" value="DYNEIN HEAVY CHAIN"/>
    <property type="match status" value="1"/>
</dbReference>
<evidence type="ECO:0000313" key="6">
    <source>
        <dbReference type="Proteomes" id="UP000009168"/>
    </source>
</evidence>
<sequence length="6609" mass="776158">MKKLNHQFGSLGDLRSPQDSANQTSIDNNYFLSIPIQAYEQIEKMKILKAKYPAARQSYQIQKKKKTFNTSSLSGSSVQLNNVSSQPSFQKDRDSHRYREEQDEIKATVGDASSFSQTQLNIKTPNKRTSIEIPQSVQSLSNLNSYRKSAINFNAIYKIEKGKLLPEILEARQQYSFNKINTDEFQIRTSRLNIEDSIQEKTPFKNIKTQNPQNSSVLSSLPRKLNTTYRIDKLLESSEKIENESSFIRQQYLSNSKLGKKDDRFFRNQSTILRKHPLSKQQIQDINQYNLRNKLDYFSQDNMIYIKIPHITNFNIEPLEKYDEEQLYDQDFLQVIQKAPIRGYSKWSDNYGNIQWKDCIIESYNPERRTFGIQWISNNRRKEVTRINLLFDYESQEKGDQRYQIAKERREQMLFFLSMKNTIINSDMKESSQTNINLITFPMDRLQRILDQSLKWRMFTSEEEIKQTRDLVIEGTLELYKYNVIKFNYQFHTVTSMHHFYEKYLQDFAEKKGLIVFNKSEWVIQEFFAEQEQNQMQKSDSESEDEQNKIGDDNLKNKSQLSIQLNQSSFDNNKKNPNIQKVLLYQVKAIRKTYSAVERKKKFDQALNNLQQRRTIRFENDLDQGQLVKLLDDDIQIDEQMNIKIYNKEVVLKNKSYIKYNCNKLGKKSIIYSKDKKFELFSIVVPMLAQFVTCLKEIKIFKGIQNVQLLFQLDALSAIKSLSKDFSRQSFKLQRVIDKIESALDELNKEFLKNLQNYHIEIEGNEWRISVQAQITKMTNSLVQSYLISTVNDSIQDAIKSLDKYYSVLPMQYLVSTTIKDVAPNLIKKRQEQRLITMLDRAQEDYADKVSILDEQHEVNWLNSSYKISVKQSPFVQNNTVKTESSDNKNFKFKALARDSNIYLTQPQLNKALNYQQQKNKISTLEEISPNNAGNQTTKRDSIKEFQQKIDHILEWQCFKDGQIIYDIYQQICDILIHEQADFQYHQIKHLKLTNIPIQPIFQIKMNVLNDKTEEGKKQMKLVTKFSHFKHIDSNPEIFLKALESRDKFYYYEQVTLMDMYFDIARRNHSEFDLTKQFNIENLKKNIVNHQLAWFNLNSFMIRIEPPLDVIEQEIKNVFMNPIESLEQMQKIFFGTIEDKMNEMNAHFFNSESKFLYKQEFNQKTIENLQQNLQEFIINSYFAIYGLLKVLLSFEFYFLYSKQYEKFLIAEIESNQLERLEEVFKEMDRLYRDMHVIKSIMPDKFNLGVFLVDVTDFKAAMINEIMQKDALIKNKLKISCIETLKKNEDLEQEIQEQLSIKPQTIDQYIKINQYLQGEEINQQIQQISMYILLSQRLFEQIELFQMSLDEQNYRDFLLQNSMLRNLYELKEEKEKKQEENKPKFRKMHMDKKNLLLKDIEVLKKDIEDFSNMRDLEEAHTNQTIAENLKQKLTLLNEKIKEIRYEEIHLNTGYDGRLDYDEYSSKFEYYNQFWKFASDWKYKKETWLSKSVINNILSNSDLKDIEQTLEVGNKMIRQVETYFLQNDYEFSILVNQINNEINEYEQIYDFLVLVSHESFKQEHWNLVLETLYTDDPDKKKQILASQNITLQKLLEDKILSIIVYIKSIAGQAENEFKVHESIKSLENELKKIGFQTINYFGIPMFQSTSELSSYLKLQQQIIGNMVRNKIYSRNDFAHKLSELQQQVANSKKVLKYIGLIQNLFIKIVPVINFTRYLSYLKDGIKDFNRCREYHEQIAKDLKQRGLLFLLDLFMNKEYENHAGDKTNRNSGSNNNNFFSNALSQHHNNHNQGVQLTAQAQSMLKNLTENFQSLSNLESSIQTVIKFIRQQNSRFTFFSDFQIMNLCESVYNTKEFSDTIRQAFLGIQSFNIITIQQANRGSENSSSNTPASSPKEQKKHNFAQDEIIEEVEDTQDKQKSLINNVFTGHFKLFQIWSIRNWYNEQINFNEPIQYSLQQYDDPPTFTMIRDIESSSRSYIKQQILQQLNPMSKNSYKYQELWNIVQKKQTIFQILYLINDIIFYHDLTIILATKDIPYIEKLTQLRDYMNTNLKSFIQSMQIGGKTYGVQRMNYIQSTQFFLQILQHIEILNEFIDSKQQFVEGLGSYEYLVLPKFSLHMNSKLIDNVLEVQKNAKDYGASILNEVKDTEETTEPDEPFFPNLTAESPLLSAFKGKDFDICLISMNYKKSYTYEINPQLRGFVITQGCRRIFHQLLQALSTNSGGILKGPQATGKSSTFETLCILLAKPHFVWKFEHDQNYNTIQNIITGVAAGGFWLYIKSLETCDLGIISTLAQAVFLIRKSLMNDQKIFQFAGKSYPVHSSYGIVSGFTDRLNVLDHKFAQLPKSLLENFRVINVVEPDLAEIVKNYFILYGCQEKSQEYSNKFISFLRFISSSYENTRLMKFYSYDEKSVNHFKESIVSDKFSLGNLISLKAILKILRLTLVFHTEKQLDLQDQIKVVQASVQSYFSCLLTQSQCDYVMKAFCSYFGTKDQETNYSEIFDRDYMSIQSDLSYYLTQNNLINTDYVQKLTNNIFPLVMNKNTLIFSGRSGKNKSFFIKLLGYLYFRQKKKEFYLNWLKIDAIAPERLLGCFNSKGEWEEGVVNQIIASMESNNHQKNMINKIKYYGHKNFCSYPASQVVRDEQSIEKLKFSSQNTATANQVVQLFLQSKAHDCVTEEDWIIIDASSQANKYPHNLNLDRLLVGFYQRSFNLINQDILKVPQDAFCIFEMESLDNMSPNHLANHILIHMNQEPFSLKEEFSAWLSKMKQKNIFFGQFDFAAKICFTFFFEELLELFDKIPENSFRYIISKKAHLNNFLNYLEIFINEIRKLEIASGEWEDENNKGPNIPRMNLKKIKNQQQIIISGEELISEMAFSPSKIPPKKGDKFKFQFSEISADEVVESATQNSQQDRKSIQGKFLNTENENLNENAQQKQQDVKYILRGESDVRLASYLESVFVFALTWSVGNILKNEYRSVYNKFLQKSIEAYLDFRFQHTRVRFQRENYPFAINLKNLFENSISNHQQNNQLNQTIFDFCYDIVRAEWVPWQQLSIEEFGVISGNLISNNIDTKEIIRLNPYAIDIIENKISKEVQSISLPDKTLFVETKSTKITKHFLQYFVAYQKPLLLISRGQNGLTTLVNQRTQCLIEQFNYSPIFISCTQNLSVKQFQKKIESNLISSQPFVLTSPNKTNGIIIVDDLNLAPQGISPVGAMRSFIEGNSWFSNSKNRFYQFQNIVLLGLYSHSGQQSTNIFDQRYCNLPLSMVEKSMIFKMPNQDQQDLISIFTEYNSLASTGQAILLNKNQISEAKGVNLQLFSSASALALVFMKHRFQLAEISCNMKVNMAIQKALEVIRNLNYFDFSDSKNSYNIEQFVKSLIFLMNQFYAQEFIHSSCETEERFSIHKAQDQQVSYAPSITKAYTLSDESNERNEDEEIGIIHNTESGQLNEDTQTVEFIKQGLVQNLNEIESLQSQYVEMSCFEKLYFFTNILDDEQDTEQDQKQQNNDLLQSNPKLKTLNNLKPSQQKIKSTDVVTASNLALAIQREVSIEMKTKMNQQNDDIISQSEIVEELYQKRVIQVWHTPSRHASLAFKSTFMQKASKFKTQEKNVQENTQNQETAYKLFLQQCADKVESMKINNNKIEILPDQLVANLIQLMISQNQDKINSQSWINLISKRNDTLFFNEELFDENYGQSNSKTILISTTKDFGLPNFRINEEKSEELIEDNVKETMRSDQFMKNIKTNLSIEFNPQTPQTRLQQIGSKINLMTPKQIDTNRVITSGSGDLKKQNSMSNKSINNNNQVFKDEQKQLFTFVGRKQQKRVVSFLIEKIKSYEDKQKLIYLFQIKENTFYSLYFHSLKLMHLLQMAQQNILLQSIISLESAVQLTKFASFTLKYKFIYFNPSQIQIDSMSALKDQFRLHLEQAIDSVFTTDFPCVFFINMSEFKNKDYKYQTYILETVNNITKGCEITSLFSRKKWESYLAQWKMHKRFIGLSNHILYYLISCRLTKKLKIVLYYEPKPTKYDYSMELIHSYQKLLSHFSKYTIYIAIDPQKKSKKFLNNRNSITELFQELSCAAIDNFEEEKIKKIYYKDFEIQKIYQKNMFNFNYTSYQQAKFEFFYTFNLIKKTLQENIYRCENQTTSYQLKELCAKKIVKYEKEIQQAQQKLEQTNQILDTYKSNLKNAQNLIVEYEAQISDLHEEEKQQTEIFQRAYQNESICKAAEREFYEPINKLIKMDQNLFNEDIQVKKMTQVKQMNQYIIVFFVLFGTQVEHPQFSVDKIIQDIKESSKKQQNYNPVNDTQNMETYREIFELIFSSHQTLKKVISGIKESQFKKEHYDILSLIGKVDGKIENAYLFSLSNNFNLIQRDVVNAIELAVKFTKSIIEKRKVTQTSQELDSKIKDLRFRRSEIEHSLKEPKRVANDLPPKIASLILEKATFEQKIALKQKGIQSFLLSKKKIEDYYYEKLSNDTNDLNSLNKLNDIVLDFTVMLLFLYKYPNYIKENVINEYCQINGIKLTFFDQKIPILLENEEYYYQLLKMNFPQNTQIIDRISLIQFMQKKDAYYPPLIIDQTGVFYTYLRQHCMSKNIQIILENTTVGKDSKSNILQAIKQGQVLILSNFDDKLIQLIQPILDWKTKIIENVMNHFLYYNNEYDQNIVESFEVLKKYRGTMNFHDQMNLKVHENFRIYFIYEKTSYSFSSSFLKQVYSVTIDMEDETSWKQSMNDLLIQQFHKEKKDQVLDKYINVIQNREKDLENMLQSILERLNNNITCEDVALMKQIEDDLNSISSLIYLKGQEPNEIFEQPITTTVYNKSSSLKVNSNSNSVSKHKLHIPEAEIDEEESPQPPIQFQSRSVRLIHYGSENQGNPQIVENSESKDKYAMSIEKGVRSQRNSLSNFSSQIKIRERKESISSQVSGTSMISAVSYSQKKRQLVLPKFNKKTSLQLQLDDNEQDAIANDDISCYNDLDEELNKYCKLYISIIDFLHGVKMNWINLGKTLGSIYAFSEVYMILLVKQTTERCIKEKSLVNLLSESKEMNNFSNRFCDNILYIMSSIFREDHLTLFNFQLAIMYQRGLPSSESDSFNELEWKFFLNQRIENLNKADIFGDQVYEYKWVNILEKLINHFNLSDDILAPILNKYQIDLYGQQSESNSPSISVEDIDTKSKLYSESKKNQQHTTKAMSKFKNLINKDTKEKSSSPSSNTYIPIIQIKQVMNDSPVQEKLSENTQGLKIQVNPTIIVGTPSSDKGSQPPSVIVSDKNEDKSSLPQTSLNIALEQYNQNLANALGVKIIDEKSNVAKRKSYILSSNTAQSNYEERDKEKEKDLNEQTFSNQVKKFSSQSNFIPQLRELPQQKQIQFGITSYKSFFSILPFLGDQSKLRIVLNSISDHAKEWINYLYSSVKIQKRNEDKIILFKEYPNNILSKITAQEAMLVSKYFRPDCLLRFAEYFIRKCFKSLIKSTHKTSMDVHVSSQWYKRPTILFFNQMDKSIAESLELKAAKNHLDSFLVRLNCGFIPVEELCIELENAAGAGSWVIIENMENLQEREMAYLIRKINQELENQSTTQTFKVWISISLTSNSMFKNQDFVCKSEECCSMMKNLAQTSWKIFLNKSSNIKQIMERLFNIEAQEYKAYRDQKQSQYKLNSQKQNMGSGLQSNISGTTANTLFVGGKRNQQEKILISKSNIFCGVHKNLKSRLNRLNRQGIFNFLSILNVEHHSTQYPEQQELITKFSQKYRFGLAFVFSIVKYRENYGMNNIFYQTDFDLYYILDDILQFLECFPTNPKVFLEKYLSFLFPFQRNLVSNYVKKYVTSSMDQLITLKVKEDQFQYQLYNFQGNFNNVEEAIIKTLNQFPIEDPLQVVDLSQNSEFIIEYQQSKYFLDKVIEIEKRWDISKISTILGEIQELIESTQQRQKSMQQKYFIHQQQQQQLAENMPNVLQKIPLFNKRSKSQESFYIQEEDLATQQKNYPLVYLQNLKRSKQENENLLSLIDSILEVIKLDINIDQLDLFIFQNKHQQQIEKPIFYSVRDYILLQNPSDDEVVKFKRKDPIFQINSDQFVYPSNSSQLKESGVSSLQNRKLESNLPNLALNIPQKSKFTFQQDQVQQLQNEKDENGSPSSASLSNKYQSFSIDAAEHINPPQMRKRHDSIYSPTSTTPIRTPLLKTKQRDDSGSSSIRRRKDSNPYLKLNISNSFEKDTTAQEEFQEETEVQKHPELIQFQEKPIFGKKDVQLITKTKVPEKLLFSNEFLIASRLVYVIRYDLLRIKEYIKLKNDGQSSEGLLDVIKSLQQNKIPYAWWKVGFLTEENQNISLINFIKLLLCKLEYIHTIFKNNQCQLTPVISLSKLFDPLGYIQSMVLKYAVKERQNILGIKIVLTKITTMAEETQHVEDQVNISGLTVRNGKINKENFFLEDDNPREFEQSLQQMKLIVTSKPQKLKAYVFEKYYDPIIAVELYDLKMNSSYNQHDMESEFYNQLLYPPKLYDYNDPIHQQKEREGTDQFRFSQTYANTPSMHANSGLLNVNHSRNQSNQQSQMKILSSNKKPLDIELTDQGSTQINYAVRIPIINPNTDTLFCQFPTQYYLYIYSKKPQDYWERRGTKILINNLL</sequence>
<dbReference type="Proteomes" id="UP000009168">
    <property type="component" value="Unassembled WGS sequence"/>
</dbReference>
<feature type="region of interest" description="Disordered" evidence="2">
    <location>
        <begin position="71"/>
        <end position="104"/>
    </location>
</feature>
<dbReference type="RefSeq" id="XP_012654257.1">
    <property type="nucleotide sequence ID" value="XM_012798803.1"/>
</dbReference>
<feature type="domain" description="Dynein heavy chain hydrolytic ATP-binding dynein motor region" evidence="3">
    <location>
        <begin position="2188"/>
        <end position="2398"/>
    </location>
</feature>
<dbReference type="InterPro" id="IPR035699">
    <property type="entry name" value="AAA_6"/>
</dbReference>
<keyword evidence="1" id="KW-0175">Coiled coil</keyword>
<dbReference type="GO" id="GO:0007018">
    <property type="term" value="P:microtubule-based movement"/>
    <property type="evidence" value="ECO:0007669"/>
    <property type="project" value="InterPro"/>
</dbReference>
<dbReference type="EMBL" id="GG662612">
    <property type="protein sequence ID" value="EWS73181.1"/>
    <property type="molecule type" value="Genomic_DNA"/>
</dbReference>
<dbReference type="Gene3D" id="3.40.50.300">
    <property type="entry name" value="P-loop containing nucleotide triphosphate hydrolases"/>
    <property type="match status" value="3"/>
</dbReference>
<feature type="compositionally biased region" description="Low complexity" evidence="2">
    <location>
        <begin position="1880"/>
        <end position="1892"/>
    </location>
</feature>
<feature type="region of interest" description="Disordered" evidence="2">
    <location>
        <begin position="6101"/>
        <end position="6125"/>
    </location>
</feature>
<name>W7XGD7_TETTS</name>
<dbReference type="GO" id="GO:0045505">
    <property type="term" value="F:dynein intermediate chain binding"/>
    <property type="evidence" value="ECO:0007669"/>
    <property type="project" value="InterPro"/>
</dbReference>
<evidence type="ECO:0000256" key="2">
    <source>
        <dbReference type="SAM" id="MobiDB-lite"/>
    </source>
</evidence>
<dbReference type="STRING" id="312017.W7XGD7"/>
<evidence type="ECO:0000259" key="4">
    <source>
        <dbReference type="Pfam" id="PF17852"/>
    </source>
</evidence>
<dbReference type="PANTHER" id="PTHR45703:SF36">
    <property type="entry name" value="DYNEIN HEAVY CHAIN, CYTOPLASMIC"/>
    <property type="match status" value="1"/>
</dbReference>
<protein>
    <submittedName>
        <fullName evidence="5">Dynein heavy chain family protein</fullName>
    </submittedName>
</protein>
<dbReference type="InterPro" id="IPR027417">
    <property type="entry name" value="P-loop_NTPase"/>
</dbReference>
<dbReference type="Pfam" id="PF12775">
    <property type="entry name" value="AAA_7"/>
    <property type="match status" value="1"/>
</dbReference>
<evidence type="ECO:0000313" key="5">
    <source>
        <dbReference type="EMBL" id="EWS73181.1"/>
    </source>
</evidence>
<dbReference type="InParanoid" id="W7XGD7"/>
<dbReference type="GO" id="GO:0051959">
    <property type="term" value="F:dynein light intermediate chain binding"/>
    <property type="evidence" value="ECO:0007669"/>
    <property type="project" value="InterPro"/>
</dbReference>
<dbReference type="Gene3D" id="1.10.472.130">
    <property type="match status" value="1"/>
</dbReference>
<feature type="compositionally biased region" description="Polar residues" evidence="2">
    <location>
        <begin position="71"/>
        <end position="89"/>
    </location>
</feature>
<reference evidence="6" key="1">
    <citation type="journal article" date="2006" name="PLoS Biol.">
        <title>Macronuclear genome sequence of the ciliate Tetrahymena thermophila, a model eukaryote.</title>
        <authorList>
            <person name="Eisen J.A."/>
            <person name="Coyne R.S."/>
            <person name="Wu M."/>
            <person name="Wu D."/>
            <person name="Thiagarajan M."/>
            <person name="Wortman J.R."/>
            <person name="Badger J.H."/>
            <person name="Ren Q."/>
            <person name="Amedeo P."/>
            <person name="Jones K.M."/>
            <person name="Tallon L.J."/>
            <person name="Delcher A.L."/>
            <person name="Salzberg S.L."/>
            <person name="Silva J.C."/>
            <person name="Haas B.J."/>
            <person name="Majoros W.H."/>
            <person name="Farzad M."/>
            <person name="Carlton J.M."/>
            <person name="Smith R.K. Jr."/>
            <person name="Garg J."/>
            <person name="Pearlman R.E."/>
            <person name="Karrer K.M."/>
            <person name="Sun L."/>
            <person name="Manning G."/>
            <person name="Elde N.C."/>
            <person name="Turkewitz A.P."/>
            <person name="Asai D.J."/>
            <person name="Wilkes D.E."/>
            <person name="Wang Y."/>
            <person name="Cai H."/>
            <person name="Collins K."/>
            <person name="Stewart B.A."/>
            <person name="Lee S.R."/>
            <person name="Wilamowska K."/>
            <person name="Weinberg Z."/>
            <person name="Ruzzo W.L."/>
            <person name="Wloga D."/>
            <person name="Gaertig J."/>
            <person name="Frankel J."/>
            <person name="Tsao C.-C."/>
            <person name="Gorovsky M.A."/>
            <person name="Keeling P.J."/>
            <person name="Waller R.F."/>
            <person name="Patron N.J."/>
            <person name="Cherry J.M."/>
            <person name="Stover N.A."/>
            <person name="Krieger C.J."/>
            <person name="del Toro C."/>
            <person name="Ryder H.F."/>
            <person name="Williamson S.C."/>
            <person name="Barbeau R.A."/>
            <person name="Hamilton E.P."/>
            <person name="Orias E."/>
        </authorList>
    </citation>
    <scope>NUCLEOTIDE SEQUENCE [LARGE SCALE GENOMIC DNA]</scope>
    <source>
        <strain evidence="6">SB210</strain>
    </source>
</reference>
<proteinExistence type="predicted"/>
<feature type="domain" description="Dynein heavy chain AAA 5 extension" evidence="4">
    <location>
        <begin position="2942"/>
        <end position="3049"/>
    </location>
</feature>
<feature type="compositionally biased region" description="Basic and acidic residues" evidence="2">
    <location>
        <begin position="90"/>
        <end position="104"/>
    </location>
</feature>
<evidence type="ECO:0000256" key="1">
    <source>
        <dbReference type="SAM" id="Coils"/>
    </source>
</evidence>
<feature type="region of interest" description="Disordered" evidence="2">
    <location>
        <begin position="534"/>
        <end position="554"/>
    </location>
</feature>
<accession>W7XGD7</accession>
<dbReference type="Pfam" id="PF12774">
    <property type="entry name" value="AAA_6"/>
    <property type="match status" value="1"/>
</dbReference>
<evidence type="ECO:0000259" key="3">
    <source>
        <dbReference type="Pfam" id="PF12774"/>
    </source>
</evidence>
<dbReference type="GO" id="GO:0030286">
    <property type="term" value="C:dynein complex"/>
    <property type="evidence" value="ECO:0007669"/>
    <property type="project" value="InterPro"/>
</dbReference>
<keyword evidence="6" id="KW-1185">Reference proteome</keyword>
<dbReference type="GeneID" id="24438789"/>
<dbReference type="GO" id="GO:0005524">
    <property type="term" value="F:ATP binding"/>
    <property type="evidence" value="ECO:0007669"/>
    <property type="project" value="InterPro"/>
</dbReference>
<feature type="coiled-coil region" evidence="1">
    <location>
        <begin position="4145"/>
        <end position="4200"/>
    </location>
</feature>
<dbReference type="KEGG" id="tet:TTHERM_000408698"/>
<gene>
    <name evidence="5" type="ORF">TTHERM_000408698</name>
</gene>
<feature type="region of interest" description="Disordered" evidence="2">
    <location>
        <begin position="1"/>
        <end position="25"/>
    </location>
</feature>